<evidence type="ECO:0000256" key="1">
    <source>
        <dbReference type="PIRSR" id="PIRSR000390-1"/>
    </source>
</evidence>
<dbReference type="InterPro" id="IPR015421">
    <property type="entry name" value="PyrdxlP-dep_Trfase_major"/>
</dbReference>
<keyword evidence="4" id="KW-0032">Aminotransferase</keyword>
<protein>
    <submittedName>
        <fullName evidence="4">LegC family aminotransferase</fullName>
    </submittedName>
</protein>
<comment type="caution">
    <text evidence="4">The sequence shown here is derived from an EMBL/GenBank/DDBJ whole genome shotgun (WGS) entry which is preliminary data.</text>
</comment>
<keyword evidence="2 3" id="KW-0663">Pyridoxal phosphate</keyword>
<dbReference type="AlphaFoldDB" id="A0A4Q2USA2"/>
<dbReference type="PANTHER" id="PTHR30244">
    <property type="entry name" value="TRANSAMINASE"/>
    <property type="match status" value="1"/>
</dbReference>
<dbReference type="EMBL" id="SBLB01000001">
    <property type="protein sequence ID" value="RYC71942.1"/>
    <property type="molecule type" value="Genomic_DNA"/>
</dbReference>
<keyword evidence="5" id="KW-1185">Reference proteome</keyword>
<dbReference type="Gene3D" id="3.90.1150.10">
    <property type="entry name" value="Aspartate Aminotransferase, domain 1"/>
    <property type="match status" value="1"/>
</dbReference>
<gene>
    <name evidence="4" type="ORF">EQG79_07410</name>
</gene>
<feature type="modified residue" description="N6-(pyridoxal phosphate)lysine" evidence="2">
    <location>
        <position position="215"/>
    </location>
</feature>
<name>A0A4Q2USA2_9BACT</name>
<dbReference type="InterPro" id="IPR026385">
    <property type="entry name" value="LegC-like"/>
</dbReference>
<dbReference type="RefSeq" id="WP_129600967.1">
    <property type="nucleotide sequence ID" value="NZ_SBLB01000001.1"/>
</dbReference>
<dbReference type="GO" id="GO:0008483">
    <property type="term" value="F:transaminase activity"/>
    <property type="evidence" value="ECO:0007669"/>
    <property type="project" value="UniProtKB-KW"/>
</dbReference>
<dbReference type="NCBIfam" id="TIGR04181">
    <property type="entry name" value="NHT_00031"/>
    <property type="match status" value="1"/>
</dbReference>
<organism evidence="4 5">
    <name type="scientific">Spirosoma sordidisoli</name>
    <dbReference type="NCBI Taxonomy" id="2502893"/>
    <lineage>
        <taxon>Bacteria</taxon>
        <taxon>Pseudomonadati</taxon>
        <taxon>Bacteroidota</taxon>
        <taxon>Cytophagia</taxon>
        <taxon>Cytophagales</taxon>
        <taxon>Cytophagaceae</taxon>
        <taxon>Spirosoma</taxon>
    </lineage>
</organism>
<dbReference type="GO" id="GO:0000271">
    <property type="term" value="P:polysaccharide biosynthetic process"/>
    <property type="evidence" value="ECO:0007669"/>
    <property type="project" value="TreeGrafter"/>
</dbReference>
<keyword evidence="4" id="KW-0808">Transferase</keyword>
<proteinExistence type="inferred from homology"/>
<dbReference type="Gene3D" id="3.40.640.10">
    <property type="entry name" value="Type I PLP-dependent aspartate aminotransferase-like (Major domain)"/>
    <property type="match status" value="1"/>
</dbReference>
<evidence type="ECO:0000256" key="3">
    <source>
        <dbReference type="RuleBase" id="RU004508"/>
    </source>
</evidence>
<dbReference type="InterPro" id="IPR015422">
    <property type="entry name" value="PyrdxlP-dep_Trfase_small"/>
</dbReference>
<dbReference type="InterPro" id="IPR000653">
    <property type="entry name" value="DegT/StrS_aminotransferase"/>
</dbReference>
<dbReference type="GO" id="GO:0030170">
    <property type="term" value="F:pyridoxal phosphate binding"/>
    <property type="evidence" value="ECO:0007669"/>
    <property type="project" value="TreeGrafter"/>
</dbReference>
<dbReference type="Proteomes" id="UP000290407">
    <property type="component" value="Unassembled WGS sequence"/>
</dbReference>
<accession>A0A4Q2USA2</accession>
<dbReference type="SUPFAM" id="SSF53383">
    <property type="entry name" value="PLP-dependent transferases"/>
    <property type="match status" value="1"/>
</dbReference>
<reference evidence="4 5" key="1">
    <citation type="submission" date="2019-01" db="EMBL/GenBank/DDBJ databases">
        <title>Spirosoma flava sp. nov., a propanil-degrading bacterium isolated from herbicide-contaminated soil.</title>
        <authorList>
            <person name="Zhang L."/>
            <person name="Jiang J.-D."/>
        </authorList>
    </citation>
    <scope>NUCLEOTIDE SEQUENCE [LARGE SCALE GENOMIC DNA]</scope>
    <source>
        <strain evidence="4 5">TY50</strain>
    </source>
</reference>
<dbReference type="PIRSF" id="PIRSF000390">
    <property type="entry name" value="PLP_StrS"/>
    <property type="match status" value="1"/>
</dbReference>
<dbReference type="PANTHER" id="PTHR30244:SF30">
    <property type="entry name" value="BLR5990 PROTEIN"/>
    <property type="match status" value="1"/>
</dbReference>
<dbReference type="Pfam" id="PF01041">
    <property type="entry name" value="DegT_DnrJ_EryC1"/>
    <property type="match status" value="1"/>
</dbReference>
<evidence type="ECO:0000313" key="4">
    <source>
        <dbReference type="EMBL" id="RYC71942.1"/>
    </source>
</evidence>
<evidence type="ECO:0000256" key="2">
    <source>
        <dbReference type="PIRSR" id="PIRSR000390-2"/>
    </source>
</evidence>
<dbReference type="CDD" id="cd00616">
    <property type="entry name" value="AHBA_syn"/>
    <property type="match status" value="1"/>
</dbReference>
<dbReference type="InterPro" id="IPR015424">
    <property type="entry name" value="PyrdxlP-dep_Trfase"/>
</dbReference>
<comment type="similarity">
    <text evidence="3">Belongs to the DegT/DnrJ/EryC1 family.</text>
</comment>
<sequence length="381" mass="42131">MFDLFVQFVRDTFNDSDGFIPLHEPRFTGNEKKYVNDAIDSTFVSSVGQYVDRFEEQIRTYTGSSYAIATVNGTAALHMALILAGVQRDDLVITQPLSFVATSNAIAYTGATPCFVDVDLATLSLSPEKLAAFLDAQTEIRDGHCYHLASGKRISACVPMHTFGHPARIDAIVRICAAHQITVVEDAAESLGSTYQGQQTGTFGLLGTYSFNGNKTITCGGGGMIVTNDEQLGRLGKHLTTQAKVPHPWEFNHDQTGYNYRLPNLNAAMACAQMEQLDGFIANKQQLAGLYEAFFQTTPYQFVQQPANSQSNFWLNAILLNNRQERDAFLAYTNRNGIMTRPAWTLLPSLPMLSHCPHDDLTHAQYIEDRLVNIPSSVRLT</sequence>
<feature type="active site" description="Proton acceptor" evidence="1">
    <location>
        <position position="215"/>
    </location>
</feature>
<evidence type="ECO:0000313" key="5">
    <source>
        <dbReference type="Proteomes" id="UP000290407"/>
    </source>
</evidence>